<evidence type="ECO:0000259" key="3">
    <source>
        <dbReference type="PROSITE" id="PS50158"/>
    </source>
</evidence>
<dbReference type="SUPFAM" id="SSF57756">
    <property type="entry name" value="Retrovirus zinc finger-like domains"/>
    <property type="match status" value="1"/>
</dbReference>
<dbReference type="GO" id="GO:0008270">
    <property type="term" value="F:zinc ion binding"/>
    <property type="evidence" value="ECO:0007669"/>
    <property type="project" value="UniProtKB-KW"/>
</dbReference>
<dbReference type="PANTHER" id="PTHR22639:SF3">
    <property type="entry name" value="ZINC FINGER CCHC DOMAIN-CONTAINING PROTEIN 3"/>
    <property type="match status" value="1"/>
</dbReference>
<dbReference type="PROSITE" id="PS50158">
    <property type="entry name" value="ZF_CCHC"/>
    <property type="match status" value="1"/>
</dbReference>
<sequence>MSSVGAVTAADSRGISAESSSQGYRIVLPPLPKGVHALNSVFLHADITARPYRIEDFKAGLEKAGVLGEIAACGSFQMNHVWMVTLKTPLAKKKLVDAASFEAKGRRCVVIDPEKAEVRLKLHWIPFHLLDETVKKALEPYGKVEDVARETWRVGGFEGVQSTTRVARLTLREGVTLEKLPHQLRLPGCTALVLAPGRAPLCLRCRRTGHIRRECRVPRCESCRRFGHLRDDCKKTYADVANGGPEDDALELLMDQDEAEDAAGGNSEGSQPQGRPETGGNQFIERRFMDKSFRRHCDVSSTDRFVETSTRSVHRQTLRRFVDSSLCQLRQLHLLAASAPARPCARWMDG</sequence>
<dbReference type="GO" id="GO:0002218">
    <property type="term" value="P:activation of innate immune response"/>
    <property type="evidence" value="ECO:0007669"/>
    <property type="project" value="InterPro"/>
</dbReference>
<evidence type="ECO:0000256" key="1">
    <source>
        <dbReference type="PROSITE-ProRule" id="PRU00047"/>
    </source>
</evidence>
<keyword evidence="1" id="KW-0862">Zinc</keyword>
<evidence type="ECO:0000256" key="2">
    <source>
        <dbReference type="SAM" id="MobiDB-lite"/>
    </source>
</evidence>
<proteinExistence type="predicted"/>
<dbReference type="PANTHER" id="PTHR22639">
    <property type="entry name" value="GAG-RELATED PROTEIN"/>
    <property type="match status" value="1"/>
</dbReference>
<evidence type="ECO:0000313" key="4">
    <source>
        <dbReference type="EMBL" id="MXU98626.1"/>
    </source>
</evidence>
<accession>A0A6B0VA87</accession>
<dbReference type="SMART" id="SM00343">
    <property type="entry name" value="ZnF_C2HC"/>
    <property type="match status" value="2"/>
</dbReference>
<keyword evidence="1" id="KW-0479">Metal-binding</keyword>
<dbReference type="GO" id="GO:0003723">
    <property type="term" value="F:RNA binding"/>
    <property type="evidence" value="ECO:0007669"/>
    <property type="project" value="InterPro"/>
</dbReference>
<dbReference type="AlphaFoldDB" id="A0A6B0VA87"/>
<reference evidence="4" key="1">
    <citation type="submission" date="2019-12" db="EMBL/GenBank/DDBJ databases">
        <title>An insight into the sialome of adult female Ixodes ricinus ticks feeding for 6 days.</title>
        <authorList>
            <person name="Perner J."/>
            <person name="Ribeiro J.M.C."/>
        </authorList>
    </citation>
    <scope>NUCLEOTIDE SEQUENCE</scope>
    <source>
        <strain evidence="4">Semi-engorged</strain>
        <tissue evidence="4">Salivary glands</tissue>
    </source>
</reference>
<protein>
    <recommendedName>
        <fullName evidence="3">CCHC-type domain-containing protein</fullName>
    </recommendedName>
</protein>
<keyword evidence="1" id="KW-0863">Zinc-finger</keyword>
<dbReference type="Gene3D" id="4.10.60.10">
    <property type="entry name" value="Zinc finger, CCHC-type"/>
    <property type="match status" value="1"/>
</dbReference>
<dbReference type="GO" id="GO:0003690">
    <property type="term" value="F:double-stranded DNA binding"/>
    <property type="evidence" value="ECO:0007669"/>
    <property type="project" value="InterPro"/>
</dbReference>
<dbReference type="EMBL" id="GIFC01016543">
    <property type="protein sequence ID" value="MXU98626.1"/>
    <property type="molecule type" value="Transcribed_RNA"/>
</dbReference>
<name>A0A6B0VA87_IXORI</name>
<feature type="region of interest" description="Disordered" evidence="2">
    <location>
        <begin position="258"/>
        <end position="282"/>
    </location>
</feature>
<dbReference type="InterPro" id="IPR001878">
    <property type="entry name" value="Znf_CCHC"/>
</dbReference>
<feature type="domain" description="CCHC-type" evidence="3">
    <location>
        <begin position="202"/>
        <end position="216"/>
    </location>
</feature>
<dbReference type="InterPro" id="IPR042509">
    <property type="entry name" value="ZCCHC3"/>
</dbReference>
<dbReference type="InterPro" id="IPR036875">
    <property type="entry name" value="Znf_CCHC_sf"/>
</dbReference>
<organism evidence="4">
    <name type="scientific">Ixodes ricinus</name>
    <name type="common">Common tick</name>
    <name type="synonym">Acarus ricinus</name>
    <dbReference type="NCBI Taxonomy" id="34613"/>
    <lineage>
        <taxon>Eukaryota</taxon>
        <taxon>Metazoa</taxon>
        <taxon>Ecdysozoa</taxon>
        <taxon>Arthropoda</taxon>
        <taxon>Chelicerata</taxon>
        <taxon>Arachnida</taxon>
        <taxon>Acari</taxon>
        <taxon>Parasitiformes</taxon>
        <taxon>Ixodida</taxon>
        <taxon>Ixodoidea</taxon>
        <taxon>Ixodidae</taxon>
        <taxon>Ixodinae</taxon>
        <taxon>Ixodes</taxon>
    </lineage>
</organism>